<protein>
    <submittedName>
        <fullName evidence="1">Uncharacterized protein</fullName>
    </submittedName>
</protein>
<dbReference type="EMBL" id="SJOL01011712">
    <property type="protein sequence ID" value="TGZ47954.1"/>
    <property type="molecule type" value="Genomic_DNA"/>
</dbReference>
<name>A0A4V3SA76_OPIFE</name>
<evidence type="ECO:0000313" key="2">
    <source>
        <dbReference type="Proteomes" id="UP000308267"/>
    </source>
</evidence>
<dbReference type="AlphaFoldDB" id="A0A4V3SA76"/>
<accession>A0A4V3SA76</accession>
<feature type="non-terminal residue" evidence="1">
    <location>
        <position position="1"/>
    </location>
</feature>
<evidence type="ECO:0000313" key="1">
    <source>
        <dbReference type="EMBL" id="TGZ47954.1"/>
    </source>
</evidence>
<organism evidence="1 2">
    <name type="scientific">Opisthorchis felineus</name>
    <dbReference type="NCBI Taxonomy" id="147828"/>
    <lineage>
        <taxon>Eukaryota</taxon>
        <taxon>Metazoa</taxon>
        <taxon>Spiralia</taxon>
        <taxon>Lophotrochozoa</taxon>
        <taxon>Platyhelminthes</taxon>
        <taxon>Trematoda</taxon>
        <taxon>Digenea</taxon>
        <taxon>Opisthorchiida</taxon>
        <taxon>Opisthorchiata</taxon>
        <taxon>Opisthorchiidae</taxon>
        <taxon>Opisthorchis</taxon>
    </lineage>
</organism>
<dbReference type="Proteomes" id="UP000308267">
    <property type="component" value="Unassembled WGS sequence"/>
</dbReference>
<proteinExistence type="predicted"/>
<sequence length="60" mass="6839">AVHFDSVFSARMRRPGTVLTPGLTKATEPFNKMDAARWKRVYAGHRCTGNDYIEIRNTAR</sequence>
<gene>
    <name evidence="1" type="ORF">CRM22_011008</name>
</gene>
<comment type="caution">
    <text evidence="1">The sequence shown here is derived from an EMBL/GenBank/DDBJ whole genome shotgun (WGS) entry which is preliminary data.</text>
</comment>
<keyword evidence="2" id="KW-1185">Reference proteome</keyword>
<reference evidence="1 2" key="1">
    <citation type="journal article" date="2019" name="BMC Genomics">
        <title>New insights from Opisthorchis felineus genome: update on genomics of the epidemiologically important liver flukes.</title>
        <authorList>
            <person name="Ershov N.I."/>
            <person name="Mordvinov V.A."/>
            <person name="Prokhortchouk E.B."/>
            <person name="Pakharukova M.Y."/>
            <person name="Gunbin K.V."/>
            <person name="Ustyantsev K."/>
            <person name="Genaev M.A."/>
            <person name="Blinov A.G."/>
            <person name="Mazur A."/>
            <person name="Boulygina E."/>
            <person name="Tsygankova S."/>
            <person name="Khrameeva E."/>
            <person name="Chekanov N."/>
            <person name="Fan G."/>
            <person name="Xiao A."/>
            <person name="Zhang H."/>
            <person name="Xu X."/>
            <person name="Yang H."/>
            <person name="Solovyev V."/>
            <person name="Lee S.M."/>
            <person name="Liu X."/>
            <person name="Afonnikov D.A."/>
            <person name="Skryabin K.G."/>
        </authorList>
    </citation>
    <scope>NUCLEOTIDE SEQUENCE [LARGE SCALE GENOMIC DNA]</scope>
    <source>
        <strain evidence="1">AK-0245</strain>
        <tissue evidence="1">Whole organism</tissue>
    </source>
</reference>